<dbReference type="GO" id="GO:0016301">
    <property type="term" value="F:kinase activity"/>
    <property type="evidence" value="ECO:0007669"/>
    <property type="project" value="UniProtKB-KW"/>
</dbReference>
<dbReference type="InterPro" id="IPR000700">
    <property type="entry name" value="PAS-assoc_C"/>
</dbReference>
<dbReference type="SMART" id="SM00086">
    <property type="entry name" value="PAC"/>
    <property type="match status" value="1"/>
</dbReference>
<keyword evidence="3" id="KW-0157">Chromophore</keyword>
<proteinExistence type="predicted"/>
<evidence type="ECO:0000259" key="4">
    <source>
        <dbReference type="PROSITE" id="PS50109"/>
    </source>
</evidence>
<protein>
    <submittedName>
        <fullName evidence="7">Histidine kinase dimerization/phosphoacceptor domain -containing protein</fullName>
    </submittedName>
</protein>
<dbReference type="SMART" id="SM00387">
    <property type="entry name" value="HATPase_c"/>
    <property type="match status" value="1"/>
</dbReference>
<feature type="domain" description="PAC" evidence="6">
    <location>
        <begin position="111"/>
        <end position="165"/>
    </location>
</feature>
<feature type="domain" description="PAS" evidence="5">
    <location>
        <begin position="37"/>
        <end position="110"/>
    </location>
</feature>
<dbReference type="InterPro" id="IPR000014">
    <property type="entry name" value="PAS"/>
</dbReference>
<reference evidence="8" key="1">
    <citation type="journal article" date="2019" name="Int. J. Syst. Evol. Microbiol.">
        <title>The Global Catalogue of Microorganisms (GCM) 10K type strain sequencing project: providing services to taxonomists for standard genome sequencing and annotation.</title>
        <authorList>
            <consortium name="The Broad Institute Genomics Platform"/>
            <consortium name="The Broad Institute Genome Sequencing Center for Infectious Disease"/>
            <person name="Wu L."/>
            <person name="Ma J."/>
        </authorList>
    </citation>
    <scope>NUCLEOTIDE SEQUENCE [LARGE SCALE GENOMIC DNA]</scope>
    <source>
        <strain evidence="8">JCM 17498</strain>
    </source>
</reference>
<dbReference type="InterPro" id="IPR005467">
    <property type="entry name" value="His_kinase_dom"/>
</dbReference>
<keyword evidence="7" id="KW-0808">Transferase</keyword>
<evidence type="ECO:0000259" key="6">
    <source>
        <dbReference type="PROSITE" id="PS50113"/>
    </source>
</evidence>
<organism evidence="7 8">
    <name type="scientific">Sphingomonas cynarae</name>
    <dbReference type="NCBI Taxonomy" id="930197"/>
    <lineage>
        <taxon>Bacteria</taxon>
        <taxon>Pseudomonadati</taxon>
        <taxon>Pseudomonadota</taxon>
        <taxon>Alphaproteobacteria</taxon>
        <taxon>Sphingomonadales</taxon>
        <taxon>Sphingomonadaceae</taxon>
        <taxon>Sphingomonas</taxon>
    </lineage>
</organism>
<dbReference type="PANTHER" id="PTHR47429">
    <property type="entry name" value="PROTEIN TWIN LOV 1"/>
    <property type="match status" value="1"/>
</dbReference>
<dbReference type="InterPro" id="IPR036890">
    <property type="entry name" value="HATPase_C_sf"/>
</dbReference>
<dbReference type="PROSITE" id="PS50113">
    <property type="entry name" value="PAC"/>
    <property type="match status" value="1"/>
</dbReference>
<dbReference type="PROSITE" id="PS50112">
    <property type="entry name" value="PAS"/>
    <property type="match status" value="1"/>
</dbReference>
<accession>A0ABP7EMP7</accession>
<dbReference type="SMART" id="SM00091">
    <property type="entry name" value="PAS"/>
    <property type="match status" value="1"/>
</dbReference>
<dbReference type="Gene3D" id="3.30.450.20">
    <property type="entry name" value="PAS domain"/>
    <property type="match status" value="1"/>
</dbReference>
<dbReference type="CDD" id="cd00130">
    <property type="entry name" value="PAS"/>
    <property type="match status" value="1"/>
</dbReference>
<dbReference type="Pfam" id="PF07568">
    <property type="entry name" value="HisKA_2"/>
    <property type="match status" value="1"/>
</dbReference>
<sequence>MVIALRGVWQCGTLHGGVMKQRDDWHLTEMLDYDHGRADPFAAAVRATRMPMVITDPARDDNPIVFCNEAFQQLTGYDRDEIIGRNCRFLQGADTDRDEVAKVRAAVEAQTDIAVDLLNYRKDGTTFWNALYLSPVRNDAGEVVFFFASQLDVTERVQAQRIIAEQKVVVEREVAARTGDLKAALEAKTLLLHEVDHRVKNNLTMIGSLLRLQARSIPDPAITARLETMLERVDALATVHRRLYQSDDVTRFDVGAFAENLISDVVGASGRSDIEIETRIATIDVPSSKATPLGLILNEIATNAIKHAFSDGQAGTITVRAALDGNDAIIEISDDGNGLPEGDTRPDGIGKTLISRLARQVRATVVWSDAAPGACVTLSFPVND</sequence>
<evidence type="ECO:0000313" key="8">
    <source>
        <dbReference type="Proteomes" id="UP001500523"/>
    </source>
</evidence>
<keyword evidence="7" id="KW-0418">Kinase</keyword>
<feature type="domain" description="Histidine kinase" evidence="4">
    <location>
        <begin position="194"/>
        <end position="384"/>
    </location>
</feature>
<gene>
    <name evidence="7" type="ORF">GCM10022268_31010</name>
</gene>
<dbReference type="Pfam" id="PF13426">
    <property type="entry name" value="PAS_9"/>
    <property type="match status" value="1"/>
</dbReference>
<dbReference type="Proteomes" id="UP001500523">
    <property type="component" value="Unassembled WGS sequence"/>
</dbReference>
<dbReference type="InterPro" id="IPR001610">
    <property type="entry name" value="PAC"/>
</dbReference>
<dbReference type="InterPro" id="IPR003594">
    <property type="entry name" value="HATPase_dom"/>
</dbReference>
<keyword evidence="8" id="KW-1185">Reference proteome</keyword>
<dbReference type="PANTHER" id="PTHR47429:SF2">
    <property type="entry name" value="PROTEIN TWIN LOV 1"/>
    <property type="match status" value="1"/>
</dbReference>
<evidence type="ECO:0000256" key="2">
    <source>
        <dbReference type="ARBA" id="ARBA00022643"/>
    </source>
</evidence>
<dbReference type="PROSITE" id="PS50109">
    <property type="entry name" value="HIS_KIN"/>
    <property type="match status" value="1"/>
</dbReference>
<keyword evidence="1" id="KW-0285">Flavoprotein</keyword>
<dbReference type="InterPro" id="IPR035965">
    <property type="entry name" value="PAS-like_dom_sf"/>
</dbReference>
<name>A0ABP7EMP7_9SPHN</name>
<dbReference type="NCBIfam" id="TIGR00229">
    <property type="entry name" value="sensory_box"/>
    <property type="match status" value="1"/>
</dbReference>
<dbReference type="Gene3D" id="3.30.565.10">
    <property type="entry name" value="Histidine kinase-like ATPase, C-terminal domain"/>
    <property type="match status" value="1"/>
</dbReference>
<evidence type="ECO:0000256" key="3">
    <source>
        <dbReference type="ARBA" id="ARBA00022991"/>
    </source>
</evidence>
<evidence type="ECO:0000313" key="7">
    <source>
        <dbReference type="EMBL" id="GAA3720528.1"/>
    </source>
</evidence>
<dbReference type="SUPFAM" id="SSF55874">
    <property type="entry name" value="ATPase domain of HSP90 chaperone/DNA topoisomerase II/histidine kinase"/>
    <property type="match status" value="1"/>
</dbReference>
<keyword evidence="2" id="KW-0288">FMN</keyword>
<evidence type="ECO:0000256" key="1">
    <source>
        <dbReference type="ARBA" id="ARBA00022630"/>
    </source>
</evidence>
<dbReference type="InterPro" id="IPR011495">
    <property type="entry name" value="Sig_transdc_His_kin_sub2_dim/P"/>
</dbReference>
<evidence type="ECO:0000259" key="5">
    <source>
        <dbReference type="PROSITE" id="PS50112"/>
    </source>
</evidence>
<dbReference type="Pfam" id="PF13581">
    <property type="entry name" value="HATPase_c_2"/>
    <property type="match status" value="1"/>
</dbReference>
<dbReference type="EMBL" id="BAABBF010000008">
    <property type="protein sequence ID" value="GAA3720528.1"/>
    <property type="molecule type" value="Genomic_DNA"/>
</dbReference>
<comment type="caution">
    <text evidence="7">The sequence shown here is derived from an EMBL/GenBank/DDBJ whole genome shotgun (WGS) entry which is preliminary data.</text>
</comment>
<dbReference type="SUPFAM" id="SSF55785">
    <property type="entry name" value="PYP-like sensor domain (PAS domain)"/>
    <property type="match status" value="1"/>
</dbReference>